<evidence type="ECO:0000256" key="1">
    <source>
        <dbReference type="ARBA" id="ARBA00000448"/>
    </source>
</evidence>
<evidence type="ECO:0000256" key="9">
    <source>
        <dbReference type="SAM" id="Coils"/>
    </source>
</evidence>
<gene>
    <name evidence="12" type="ORF">PCOR1329_LOCUS61355</name>
</gene>
<evidence type="ECO:0000256" key="3">
    <source>
        <dbReference type="ARBA" id="ARBA00005336"/>
    </source>
</evidence>
<evidence type="ECO:0000256" key="7">
    <source>
        <dbReference type="ARBA" id="ARBA00022801"/>
    </source>
</evidence>
<evidence type="ECO:0000256" key="6">
    <source>
        <dbReference type="ARBA" id="ARBA00022729"/>
    </source>
</evidence>
<evidence type="ECO:0000256" key="5">
    <source>
        <dbReference type="ARBA" id="ARBA00022525"/>
    </source>
</evidence>
<feature type="domain" description="Glycoside hydrolase family 3 N-terminal" evidence="11">
    <location>
        <begin position="1162"/>
        <end position="1364"/>
    </location>
</feature>
<dbReference type="InterPro" id="IPR001764">
    <property type="entry name" value="Glyco_hydro_3_N"/>
</dbReference>
<dbReference type="InterPro" id="IPR017853">
    <property type="entry name" value="GH"/>
</dbReference>
<feature type="compositionally biased region" description="Basic and acidic residues" evidence="10">
    <location>
        <begin position="725"/>
        <end position="745"/>
    </location>
</feature>
<comment type="function">
    <text evidence="8">Beta-glucosidases are one of a number of cellulolytic enzymes involved in the degradation of cellulosic biomass. Catalyzes the last step releasing glucose from the inhibitory cellobiose.</text>
</comment>
<dbReference type="Pfam" id="PF00933">
    <property type="entry name" value="Glyco_hydro_3"/>
    <property type="match status" value="1"/>
</dbReference>
<feature type="region of interest" description="Disordered" evidence="10">
    <location>
        <begin position="721"/>
        <end position="745"/>
    </location>
</feature>
<dbReference type="EC" id="3.2.1.21" evidence="4"/>
<protein>
    <recommendedName>
        <fullName evidence="4">beta-glucosidase</fullName>
        <ecNumber evidence="4">3.2.1.21</ecNumber>
    </recommendedName>
</protein>
<evidence type="ECO:0000259" key="11">
    <source>
        <dbReference type="Pfam" id="PF00933"/>
    </source>
</evidence>
<keyword evidence="9" id="KW-0175">Coiled coil</keyword>
<dbReference type="PRINTS" id="PR00133">
    <property type="entry name" value="GLHYDRLASE3"/>
</dbReference>
<dbReference type="Gene3D" id="3.20.20.300">
    <property type="entry name" value="Glycoside hydrolase, family 3, N-terminal domain"/>
    <property type="match status" value="1"/>
</dbReference>
<evidence type="ECO:0000256" key="8">
    <source>
        <dbReference type="ARBA" id="ARBA00024983"/>
    </source>
</evidence>
<feature type="non-terminal residue" evidence="12">
    <location>
        <position position="1"/>
    </location>
</feature>
<comment type="catalytic activity">
    <reaction evidence="1">
        <text>Hydrolysis of terminal, non-reducing beta-D-glucosyl residues with release of beta-D-glucose.</text>
        <dbReference type="EC" id="3.2.1.21"/>
    </reaction>
</comment>
<keyword evidence="7" id="KW-0378">Hydrolase</keyword>
<dbReference type="InterPro" id="IPR050288">
    <property type="entry name" value="Cellulose_deg_GH3"/>
</dbReference>
<evidence type="ECO:0000256" key="10">
    <source>
        <dbReference type="SAM" id="MobiDB-lite"/>
    </source>
</evidence>
<dbReference type="SUPFAM" id="SSF51445">
    <property type="entry name" value="(Trans)glycosidases"/>
    <property type="match status" value="1"/>
</dbReference>
<comment type="similarity">
    <text evidence="3">Belongs to the glycosyl hydrolase 3 family.</text>
</comment>
<evidence type="ECO:0000256" key="4">
    <source>
        <dbReference type="ARBA" id="ARBA00012744"/>
    </source>
</evidence>
<feature type="coiled-coil region" evidence="9">
    <location>
        <begin position="486"/>
        <end position="573"/>
    </location>
</feature>
<feature type="non-terminal residue" evidence="12">
    <location>
        <position position="1421"/>
    </location>
</feature>
<organism evidence="12 13">
    <name type="scientific">Prorocentrum cordatum</name>
    <dbReference type="NCBI Taxonomy" id="2364126"/>
    <lineage>
        <taxon>Eukaryota</taxon>
        <taxon>Sar</taxon>
        <taxon>Alveolata</taxon>
        <taxon>Dinophyceae</taxon>
        <taxon>Prorocentrales</taxon>
        <taxon>Prorocentraceae</taxon>
        <taxon>Prorocentrum</taxon>
    </lineage>
</organism>
<feature type="coiled-coil region" evidence="9">
    <location>
        <begin position="1021"/>
        <end position="1084"/>
    </location>
</feature>
<evidence type="ECO:0000313" key="12">
    <source>
        <dbReference type="EMBL" id="CAK0877237.1"/>
    </source>
</evidence>
<reference evidence="12" key="1">
    <citation type="submission" date="2023-10" db="EMBL/GenBank/DDBJ databases">
        <authorList>
            <person name="Chen Y."/>
            <person name="Shah S."/>
            <person name="Dougan E. K."/>
            <person name="Thang M."/>
            <person name="Chan C."/>
        </authorList>
    </citation>
    <scope>NUCLEOTIDE SEQUENCE [LARGE SCALE GENOMIC DNA]</scope>
</reference>
<feature type="coiled-coil region" evidence="9">
    <location>
        <begin position="854"/>
        <end position="951"/>
    </location>
</feature>
<name>A0ABN9VUV2_9DINO</name>
<proteinExistence type="inferred from homology"/>
<evidence type="ECO:0000313" key="13">
    <source>
        <dbReference type="Proteomes" id="UP001189429"/>
    </source>
</evidence>
<feature type="region of interest" description="Disordered" evidence="10">
    <location>
        <begin position="1"/>
        <end position="31"/>
    </location>
</feature>
<feature type="compositionally biased region" description="Low complexity" evidence="10">
    <location>
        <begin position="17"/>
        <end position="29"/>
    </location>
</feature>
<dbReference type="PANTHER" id="PTHR42715">
    <property type="entry name" value="BETA-GLUCOSIDASE"/>
    <property type="match status" value="1"/>
</dbReference>
<keyword evidence="13" id="KW-1185">Reference proteome</keyword>
<sequence length="1421" mass="152278">LLGEGEDPSGPLPPPSAHAASRGAAALAPRELRWAEPPAQLGEAPSERGFSAWLLGALPSLGRELGDPGVCFGVSVGGDVDHAAGTLRNWWPGGGHPRQWGSARPSPSVAALMGLPADRTFVLHDGEAHLLGCSRQVLPPPSLGCFALGTGVGFGLSSGSGSVVDPSSRFGAKQTSLNGVPLSGARYPGTWRRWLERPGACRDAAEAVMAQPFANIVDHPFRMPWVSLVLGRRGIELAEAAHGCPAPPPGGGAACDAAGREPAVRAYGEQWLHFLHTQVAPQFNGDPRPAASIPPICWVSGPVRSVCFAGGIAAQNWATLGDVLVEPCGRGLRALAGHQAAGPEVSVLPLAPEGSGLIGAGVYALAGTGAVPFAARPEAARGQERAELQGRAGHAALLQPLSWEAAGVKAQGTLGRMSADDKHKAGPQGKGAQCTAVGPCLAMQMARVLVASVALQAALVHCAANQATSSLRFDEAGPNRPVSKVITLLKDMLKQLESEADKDEEIYDRLACWCETNEKEKTASIKAAGERIAQLEAKIEEDAALSVKLESEMRELEAEVAKNQAALDKATSIREREQADFNAEEKELLEAITALKSAVTVLAKHHGGAASLLQAPGASAAGVASALQRVLAGHGARLQGVLTRSERRAAAAFIQSPQDYFDAEPTFKQSYAPQSGEIFGILEQMKSAFEKDLSQSQKAEMANQKAYDELKAAKNEQIEAGQAQIDKKTQEKAETDERLAGSKEDLEDTHEALAADEKFLALLKEKCSMTDAEWEERQKTRAAEMAAVSKALAILASDDAHDLYARTFNKAASLVQRRSSEQSARRGRASELLTAAARRLHSQALSRLALSARLDAFEKVKKAIDDMLSALQEQQAAEVKHKDFCVAELNENGLQTEKKTMEKQDLEAKIAQLETTIKHLTEDIDTLKAEIAEMELQMKRAGETREKENAEFQVTVADQRATQQILKKALVALEGFYGKQAALLQRQAPEGFAPPPGFEEYKKSAGSSGVMALISQIASDAKAMEDETVRAEEDMQKAYEAFVIETNASIEAKGKAIVNKSEEKAKAEERLVAAQADLDSVTTELGELADYGAQLHSSCDFTLKNFDLRQEARMEEMDALRQAKQILSGADFGAFLQLLTGLGWDGDLQKWFYVGNTAPIPELGIPSLNMQDAASGFRTYWTELVGTVTCWPSLLSMAATWDPDAVEMYAQAVGEEFKGKGANGILGPSVDVHRVARNGRNFEYLSGEDPYLGSVLAKAYVRGVQSQGVFAVMKHWIFNSQETNRDYQSSIVDDKTAWELYYPPFQAAVDAGVSAAMCSYNRIGGQYSCANEKTLQTVLKDQMGFKGFIQTDWWAAKAMGMPAGLDQEMPGSHGGGPGSDVFFTPEGLASQDPQRVDDAVYRVLSVIYRLQLETSTPCSAP</sequence>
<comment type="subcellular location">
    <subcellularLocation>
        <location evidence="2">Secreted</location>
    </subcellularLocation>
</comment>
<dbReference type="InterPro" id="IPR036962">
    <property type="entry name" value="Glyco_hydro_3_N_sf"/>
</dbReference>
<keyword evidence="6" id="KW-0732">Signal</keyword>
<evidence type="ECO:0000256" key="2">
    <source>
        <dbReference type="ARBA" id="ARBA00004613"/>
    </source>
</evidence>
<dbReference type="PANTHER" id="PTHR42715:SF12">
    <property type="entry name" value="BETA-GLUCOSIDASE G-RELATED"/>
    <property type="match status" value="1"/>
</dbReference>
<accession>A0ABN9VUV2</accession>
<dbReference type="Proteomes" id="UP001189429">
    <property type="component" value="Unassembled WGS sequence"/>
</dbReference>
<comment type="caution">
    <text evidence="12">The sequence shown here is derived from an EMBL/GenBank/DDBJ whole genome shotgun (WGS) entry which is preliminary data.</text>
</comment>
<dbReference type="EMBL" id="CAUYUJ010017719">
    <property type="protein sequence ID" value="CAK0877237.1"/>
    <property type="molecule type" value="Genomic_DNA"/>
</dbReference>
<keyword evidence="5" id="KW-0964">Secreted</keyword>